<keyword evidence="2" id="KW-1185">Reference proteome</keyword>
<gene>
    <name evidence="1" type="ORF">LWI29_013537</name>
</gene>
<comment type="caution">
    <text evidence="1">The sequence shown here is derived from an EMBL/GenBank/DDBJ whole genome shotgun (WGS) entry which is preliminary data.</text>
</comment>
<protein>
    <submittedName>
        <fullName evidence="1">Uncharacterized protein</fullName>
    </submittedName>
</protein>
<dbReference type="Proteomes" id="UP001168877">
    <property type="component" value="Unassembled WGS sequence"/>
</dbReference>
<proteinExistence type="predicted"/>
<reference evidence="1" key="2">
    <citation type="submission" date="2023-06" db="EMBL/GenBank/DDBJ databases">
        <authorList>
            <person name="Swenson N.G."/>
            <person name="Wegrzyn J.L."/>
            <person name="Mcevoy S.L."/>
        </authorList>
    </citation>
    <scope>NUCLEOTIDE SEQUENCE</scope>
    <source>
        <strain evidence="1">NS2018</strain>
        <tissue evidence="1">Leaf</tissue>
    </source>
</reference>
<dbReference type="EMBL" id="JAUESC010000386">
    <property type="protein sequence ID" value="KAK0576195.1"/>
    <property type="molecule type" value="Genomic_DNA"/>
</dbReference>
<dbReference type="AlphaFoldDB" id="A0AA39RPU7"/>
<accession>A0AA39RPU7</accession>
<sequence>MMGEGDVSSEKKMKEEGRWEKMNILTSVIRGFFTCLTKEDEVKLDFKLDSEARLKEVAALSRFWSLSPSPSPSPSITVGSKIPAERTQLRWSGFQSKGEQWDLK</sequence>
<evidence type="ECO:0000313" key="1">
    <source>
        <dbReference type="EMBL" id="KAK0576195.1"/>
    </source>
</evidence>
<reference evidence="1" key="1">
    <citation type="journal article" date="2022" name="Plant J.">
        <title>Strategies of tolerance reflected in two North American maple genomes.</title>
        <authorList>
            <person name="McEvoy S.L."/>
            <person name="Sezen U.U."/>
            <person name="Trouern-Trend A."/>
            <person name="McMahon S.M."/>
            <person name="Schaberg P.G."/>
            <person name="Yang J."/>
            <person name="Wegrzyn J.L."/>
            <person name="Swenson N.G."/>
        </authorList>
    </citation>
    <scope>NUCLEOTIDE SEQUENCE</scope>
    <source>
        <strain evidence="1">NS2018</strain>
    </source>
</reference>
<organism evidence="1 2">
    <name type="scientific">Acer saccharum</name>
    <name type="common">Sugar maple</name>
    <dbReference type="NCBI Taxonomy" id="4024"/>
    <lineage>
        <taxon>Eukaryota</taxon>
        <taxon>Viridiplantae</taxon>
        <taxon>Streptophyta</taxon>
        <taxon>Embryophyta</taxon>
        <taxon>Tracheophyta</taxon>
        <taxon>Spermatophyta</taxon>
        <taxon>Magnoliopsida</taxon>
        <taxon>eudicotyledons</taxon>
        <taxon>Gunneridae</taxon>
        <taxon>Pentapetalae</taxon>
        <taxon>rosids</taxon>
        <taxon>malvids</taxon>
        <taxon>Sapindales</taxon>
        <taxon>Sapindaceae</taxon>
        <taxon>Hippocastanoideae</taxon>
        <taxon>Acereae</taxon>
        <taxon>Acer</taxon>
    </lineage>
</organism>
<evidence type="ECO:0000313" key="2">
    <source>
        <dbReference type="Proteomes" id="UP001168877"/>
    </source>
</evidence>
<name>A0AA39RPU7_ACESA</name>